<evidence type="ECO:0000256" key="1">
    <source>
        <dbReference type="SAM" id="MobiDB-lite"/>
    </source>
</evidence>
<protein>
    <recommendedName>
        <fullName evidence="2">SAM domain-containing protein</fullName>
    </recommendedName>
</protein>
<dbReference type="AlphaFoldDB" id="A0A024UIZ3"/>
<dbReference type="Pfam" id="PF00536">
    <property type="entry name" value="SAM_1"/>
    <property type="match status" value="1"/>
</dbReference>
<feature type="region of interest" description="Disordered" evidence="1">
    <location>
        <begin position="1"/>
        <end position="23"/>
    </location>
</feature>
<dbReference type="PROSITE" id="PS50105">
    <property type="entry name" value="SAM_DOMAIN"/>
    <property type="match status" value="1"/>
</dbReference>
<dbReference type="SMART" id="SM00454">
    <property type="entry name" value="SAM"/>
    <property type="match status" value="1"/>
</dbReference>
<dbReference type="PANTHER" id="PTHR20843">
    <property type="entry name" value="STERILE ALPHA MOTIF DOMAIN CONTAINING PROTEIN 10"/>
    <property type="match status" value="1"/>
</dbReference>
<feature type="domain" description="SAM" evidence="2">
    <location>
        <begin position="27"/>
        <end position="90"/>
    </location>
</feature>
<dbReference type="GO" id="GO:0007169">
    <property type="term" value="P:cell surface receptor protein tyrosine kinase signaling pathway"/>
    <property type="evidence" value="ECO:0007669"/>
    <property type="project" value="TreeGrafter"/>
</dbReference>
<name>A0A024UIZ3_9STRA</name>
<gene>
    <name evidence="3" type="ORF">H310_03327</name>
</gene>
<dbReference type="GeneID" id="20080377"/>
<sequence length="228" mass="25288">MPTPVLRPEIGPPAASRESPTRRVPDWTVDDVVTWLHHAHLGGHEAAFRQARATGAYLMALTADNLTTMGITTLKQRKEVMKAVHALQDDAHRDRIECLTETSAALIHHAADEPDAPEFNEDESHQSFLEALHEWRGQKPTEVSHIATETITRPTSTLATVCWQCFKPLKAAVVHKDGHDFCSSPCEAAHVKEVQRQKLAAKATQSTAALHHQHIQATWALDIKFTVS</sequence>
<dbReference type="VEuPathDB" id="FungiDB:H310_03327"/>
<dbReference type="OrthoDB" id="62701at2759"/>
<dbReference type="InterPro" id="IPR013761">
    <property type="entry name" value="SAM/pointed_sf"/>
</dbReference>
<evidence type="ECO:0000313" key="3">
    <source>
        <dbReference type="EMBL" id="ETW05583.1"/>
    </source>
</evidence>
<evidence type="ECO:0000259" key="2">
    <source>
        <dbReference type="PROSITE" id="PS50105"/>
    </source>
</evidence>
<dbReference type="InterPro" id="IPR052268">
    <property type="entry name" value="SAM_domain-containing_protein"/>
</dbReference>
<accession>A0A024UIZ3</accession>
<dbReference type="PANTHER" id="PTHR20843:SF0">
    <property type="entry name" value="PROTEIN AVEUGLE"/>
    <property type="match status" value="1"/>
</dbReference>
<dbReference type="GO" id="GO:0009898">
    <property type="term" value="C:cytoplasmic side of plasma membrane"/>
    <property type="evidence" value="ECO:0007669"/>
    <property type="project" value="TreeGrafter"/>
</dbReference>
<dbReference type="InterPro" id="IPR001660">
    <property type="entry name" value="SAM"/>
</dbReference>
<reference evidence="3" key="1">
    <citation type="submission" date="2013-12" db="EMBL/GenBank/DDBJ databases">
        <title>The Genome Sequence of Aphanomyces invadans NJM9701.</title>
        <authorList>
            <consortium name="The Broad Institute Genomics Platform"/>
            <person name="Russ C."/>
            <person name="Tyler B."/>
            <person name="van West P."/>
            <person name="Dieguez-Uribeondo J."/>
            <person name="Young S.K."/>
            <person name="Zeng Q."/>
            <person name="Gargeya S."/>
            <person name="Fitzgerald M."/>
            <person name="Abouelleil A."/>
            <person name="Alvarado L."/>
            <person name="Chapman S.B."/>
            <person name="Gainer-Dewar J."/>
            <person name="Goldberg J."/>
            <person name="Griggs A."/>
            <person name="Gujja S."/>
            <person name="Hansen M."/>
            <person name="Howarth C."/>
            <person name="Imamovic A."/>
            <person name="Ireland A."/>
            <person name="Larimer J."/>
            <person name="McCowan C."/>
            <person name="Murphy C."/>
            <person name="Pearson M."/>
            <person name="Poon T.W."/>
            <person name="Priest M."/>
            <person name="Roberts A."/>
            <person name="Saif S."/>
            <person name="Shea T."/>
            <person name="Sykes S."/>
            <person name="Wortman J."/>
            <person name="Nusbaum C."/>
            <person name="Birren B."/>
        </authorList>
    </citation>
    <scope>NUCLEOTIDE SEQUENCE [LARGE SCALE GENOMIC DNA]</scope>
    <source>
        <strain evidence="3">NJM9701</strain>
    </source>
</reference>
<organism evidence="3">
    <name type="scientific">Aphanomyces invadans</name>
    <dbReference type="NCBI Taxonomy" id="157072"/>
    <lineage>
        <taxon>Eukaryota</taxon>
        <taxon>Sar</taxon>
        <taxon>Stramenopiles</taxon>
        <taxon>Oomycota</taxon>
        <taxon>Saprolegniomycetes</taxon>
        <taxon>Saprolegniales</taxon>
        <taxon>Verrucalvaceae</taxon>
        <taxon>Aphanomyces</taxon>
    </lineage>
</organism>
<dbReference type="EMBL" id="KI913956">
    <property type="protein sequence ID" value="ETW05583.1"/>
    <property type="molecule type" value="Genomic_DNA"/>
</dbReference>
<dbReference type="SUPFAM" id="SSF47769">
    <property type="entry name" value="SAM/Pointed domain"/>
    <property type="match status" value="1"/>
</dbReference>
<dbReference type="RefSeq" id="XP_008865360.1">
    <property type="nucleotide sequence ID" value="XM_008867138.1"/>
</dbReference>
<dbReference type="STRING" id="157072.A0A024UIZ3"/>
<dbReference type="Gene3D" id="1.10.150.50">
    <property type="entry name" value="Transcription Factor, Ets-1"/>
    <property type="match status" value="1"/>
</dbReference>
<proteinExistence type="predicted"/>